<dbReference type="AlphaFoldDB" id="A0A1D3KZW1"/>
<sequence>MPLRDFPVPKIVSSKCLEFEACRYNGLIIRSSVVENLKKHAKFHPICPEVEIGLGVPRKPVRVSDLDGRINLVQPETGLNLTDKMKEFSESFLNSLVDVDGFILKNKSPSCGTKSIKVYDGFDDSRIRGDGVGLFAASVMNKFPQLPVEDEGRLRNLIIRENFLTRVFTLADFREVKESGDFNDLIDFQTRNKLLLLSYDQECTRNMGNLLSNRTEYSLDDLKDKYGAMLLSALSEPQRVPSNINVLMHAFGYFSNNLKSPEKTFFLDSIQKYREGRLPLLAIINLIKSWMIRFEEEYLLKQTFFEPYPEDLIQVTFIFDRMA</sequence>
<dbReference type="STRING" id="118062.MCBB_0351"/>
<dbReference type="InterPro" id="IPR013560">
    <property type="entry name" value="DUF1722"/>
</dbReference>
<dbReference type="Pfam" id="PF08349">
    <property type="entry name" value="DUF1722"/>
    <property type="match status" value="1"/>
</dbReference>
<dbReference type="KEGG" id="mcub:MCBB_0351"/>
<dbReference type="OrthoDB" id="2675at2157"/>
<dbReference type="PATRIC" id="fig|129848.4.peg.355"/>
<name>A0A1D3KZW1_9EURY</name>
<dbReference type="EMBL" id="LT607756">
    <property type="protein sequence ID" value="SCG84932.1"/>
    <property type="molecule type" value="Genomic_DNA"/>
</dbReference>
<evidence type="ECO:0000313" key="2">
    <source>
        <dbReference type="EMBL" id="SCG84932.1"/>
    </source>
</evidence>
<dbReference type="InterPro" id="IPR007553">
    <property type="entry name" value="2-thiour_desulf"/>
</dbReference>
<dbReference type="PANTHER" id="PTHR30087">
    <property type="entry name" value="INNER MEMBRANE PROTEIN"/>
    <property type="match status" value="1"/>
</dbReference>
<reference evidence="2 3" key="1">
    <citation type="submission" date="2016-08" db="EMBL/GenBank/DDBJ databases">
        <authorList>
            <person name="Seilhamer J.J."/>
        </authorList>
    </citation>
    <scope>NUCLEOTIDE SEQUENCE [LARGE SCALE GENOMIC DNA]</scope>
    <source>
        <strain evidence="2">Buetzberg</strain>
    </source>
</reference>
<evidence type="ECO:0000313" key="3">
    <source>
        <dbReference type="Proteomes" id="UP000094707"/>
    </source>
</evidence>
<dbReference type="PANTHER" id="PTHR30087:SF0">
    <property type="entry name" value="INNER MEMBRANE PROTEIN"/>
    <property type="match status" value="1"/>
</dbReference>
<accession>A0A1D3KZW1</accession>
<protein>
    <recommendedName>
        <fullName evidence="1">DUF1722 domain-containing protein</fullName>
    </recommendedName>
</protein>
<proteinExistence type="predicted"/>
<dbReference type="InterPro" id="IPR017087">
    <property type="entry name" value="UCP037004"/>
</dbReference>
<dbReference type="Pfam" id="PF04463">
    <property type="entry name" value="2-thiour_desulf"/>
    <property type="match status" value="1"/>
</dbReference>
<dbReference type="Proteomes" id="UP000094707">
    <property type="component" value="Chromosome I"/>
</dbReference>
<dbReference type="PIRSF" id="PIRSF037004">
    <property type="entry name" value="UCP037004"/>
    <property type="match status" value="1"/>
</dbReference>
<feature type="domain" description="DUF1722" evidence="1">
    <location>
        <begin position="193"/>
        <end position="309"/>
    </location>
</feature>
<organism evidence="2 3">
    <name type="scientific">Methanobacterium congolense</name>
    <dbReference type="NCBI Taxonomy" id="118062"/>
    <lineage>
        <taxon>Archaea</taxon>
        <taxon>Methanobacteriati</taxon>
        <taxon>Methanobacteriota</taxon>
        <taxon>Methanomada group</taxon>
        <taxon>Methanobacteria</taxon>
        <taxon>Methanobacteriales</taxon>
        <taxon>Methanobacteriaceae</taxon>
        <taxon>Methanobacterium</taxon>
    </lineage>
</organism>
<gene>
    <name evidence="2" type="primary">ybgA</name>
    <name evidence="2" type="ORF">MCBB_0351</name>
</gene>
<evidence type="ECO:0000259" key="1">
    <source>
        <dbReference type="Pfam" id="PF08349"/>
    </source>
</evidence>
<keyword evidence="3" id="KW-1185">Reference proteome</keyword>